<accession>A0A382ZEL0</accession>
<proteinExistence type="predicted"/>
<evidence type="ECO:0000313" key="1">
    <source>
        <dbReference type="EMBL" id="SVD93843.1"/>
    </source>
</evidence>
<name>A0A382ZEL0_9ZZZZ</name>
<protein>
    <submittedName>
        <fullName evidence="1">Uncharacterized protein</fullName>
    </submittedName>
</protein>
<dbReference type="EMBL" id="UINC01183208">
    <property type="protein sequence ID" value="SVD93843.1"/>
    <property type="molecule type" value="Genomic_DNA"/>
</dbReference>
<organism evidence="1">
    <name type="scientific">marine metagenome</name>
    <dbReference type="NCBI Taxonomy" id="408172"/>
    <lineage>
        <taxon>unclassified sequences</taxon>
        <taxon>metagenomes</taxon>
        <taxon>ecological metagenomes</taxon>
    </lineage>
</organism>
<sequence length="44" mass="5034">MPEIENQIIEKSKRTISRSVAEGESATNADIIEEFYNLTKFTTK</sequence>
<reference evidence="1" key="1">
    <citation type="submission" date="2018-05" db="EMBL/GenBank/DDBJ databases">
        <authorList>
            <person name="Lanie J.A."/>
            <person name="Ng W.-L."/>
            <person name="Kazmierczak K.M."/>
            <person name="Andrzejewski T.M."/>
            <person name="Davidsen T.M."/>
            <person name="Wayne K.J."/>
            <person name="Tettelin H."/>
            <person name="Glass J.I."/>
            <person name="Rusch D."/>
            <person name="Podicherti R."/>
            <person name="Tsui H.-C.T."/>
            <person name="Winkler M.E."/>
        </authorList>
    </citation>
    <scope>NUCLEOTIDE SEQUENCE</scope>
</reference>
<dbReference type="AlphaFoldDB" id="A0A382ZEL0"/>
<gene>
    <name evidence="1" type="ORF">METZ01_LOCUS446697</name>
</gene>